<protein>
    <submittedName>
        <fullName evidence="2">Peptidase S24-like protein</fullName>
    </submittedName>
</protein>
<evidence type="ECO:0000313" key="3">
    <source>
        <dbReference type="Proteomes" id="UP000295215"/>
    </source>
</evidence>
<feature type="domain" description="Peptidase S24/S26A/S26B/S26C" evidence="1">
    <location>
        <begin position="43"/>
        <end position="137"/>
    </location>
</feature>
<dbReference type="OrthoDB" id="796548at2"/>
<dbReference type="InterPro" id="IPR015927">
    <property type="entry name" value="Peptidase_S24_S26A/B/C"/>
</dbReference>
<dbReference type="Gene3D" id="2.10.109.10">
    <property type="entry name" value="Umud Fragment, subunit A"/>
    <property type="match status" value="1"/>
</dbReference>
<organism evidence="2 3">
    <name type="scientific">Myroides indicus</name>
    <dbReference type="NCBI Taxonomy" id="1323422"/>
    <lineage>
        <taxon>Bacteria</taxon>
        <taxon>Pseudomonadati</taxon>
        <taxon>Bacteroidota</taxon>
        <taxon>Flavobacteriia</taxon>
        <taxon>Flavobacteriales</taxon>
        <taxon>Flavobacteriaceae</taxon>
        <taxon>Myroides</taxon>
    </lineage>
</organism>
<dbReference type="AlphaFoldDB" id="A0A4R7ER42"/>
<comment type="caution">
    <text evidence="2">The sequence shown here is derived from an EMBL/GenBank/DDBJ whole genome shotgun (WGS) entry which is preliminary data.</text>
</comment>
<evidence type="ECO:0000259" key="1">
    <source>
        <dbReference type="Pfam" id="PF00717"/>
    </source>
</evidence>
<keyword evidence="3" id="KW-1185">Reference proteome</keyword>
<proteinExistence type="predicted"/>
<accession>A0A4R7ER42</accession>
<evidence type="ECO:0000313" key="2">
    <source>
        <dbReference type="EMBL" id="TDS50599.1"/>
    </source>
</evidence>
<dbReference type="SUPFAM" id="SSF51306">
    <property type="entry name" value="LexA/Signal peptidase"/>
    <property type="match status" value="1"/>
</dbReference>
<gene>
    <name evidence="2" type="ORF">C8P70_1553</name>
</gene>
<sequence>MAVKWKTAHAHTKYSKKLYDDQFYIPLIPLQPVIDKLNNELKENFILDSYLIPEFKQRGIEYIIRMSGSSMCPKYNNGDLLGCKFVHDTSFYQWGEVYVLNTKQGTMIKRLFPSEIEGSLECRSDNEEYPPFLINKDSICSLSIVLGMLKLE</sequence>
<dbReference type="EMBL" id="SOAG01000055">
    <property type="protein sequence ID" value="TDS50599.1"/>
    <property type="molecule type" value="Genomic_DNA"/>
</dbReference>
<dbReference type="RefSeq" id="WP_133713820.1">
    <property type="nucleotide sequence ID" value="NZ_SOAG01000055.1"/>
</dbReference>
<name>A0A4R7ER42_9FLAO</name>
<dbReference type="Pfam" id="PF00717">
    <property type="entry name" value="Peptidase_S24"/>
    <property type="match status" value="1"/>
</dbReference>
<dbReference type="InterPro" id="IPR036286">
    <property type="entry name" value="LexA/Signal_pep-like_sf"/>
</dbReference>
<reference evidence="2 3" key="1">
    <citation type="submission" date="2019-03" db="EMBL/GenBank/DDBJ databases">
        <title>Genomic Encyclopedia of Archaeal and Bacterial Type Strains, Phase II (KMG-II): from individual species to whole genera.</title>
        <authorList>
            <person name="Goeker M."/>
        </authorList>
    </citation>
    <scope>NUCLEOTIDE SEQUENCE [LARGE SCALE GENOMIC DNA]</scope>
    <source>
        <strain evidence="2 3">DSM 28213</strain>
    </source>
</reference>
<dbReference type="InterPro" id="IPR039418">
    <property type="entry name" value="LexA-like"/>
</dbReference>
<dbReference type="CDD" id="cd06529">
    <property type="entry name" value="S24_LexA-like"/>
    <property type="match status" value="1"/>
</dbReference>
<dbReference type="Proteomes" id="UP000295215">
    <property type="component" value="Unassembled WGS sequence"/>
</dbReference>